<reference evidence="2 3" key="1">
    <citation type="submission" date="2017-01" db="EMBL/GenBank/DDBJ databases">
        <authorList>
            <person name="Mah S.A."/>
            <person name="Swanson W.J."/>
            <person name="Moy G.W."/>
            <person name="Vacquier V.D."/>
        </authorList>
    </citation>
    <scope>NUCLEOTIDE SEQUENCE [LARGE SCALE GENOMIC DNA]</scope>
    <source>
        <strain evidence="2 3">GSMNP</strain>
    </source>
</reference>
<feature type="transmembrane region" description="Helical" evidence="1">
    <location>
        <begin position="104"/>
        <end position="127"/>
    </location>
</feature>
<accession>A0A1R1Y7W7</accession>
<dbReference type="Proteomes" id="UP000187283">
    <property type="component" value="Unassembled WGS sequence"/>
</dbReference>
<comment type="caution">
    <text evidence="2">The sequence shown here is derived from an EMBL/GenBank/DDBJ whole genome shotgun (WGS) entry which is preliminary data.</text>
</comment>
<dbReference type="AlphaFoldDB" id="A0A1R1Y7W7"/>
<keyword evidence="1" id="KW-0812">Transmembrane</keyword>
<proteinExistence type="predicted"/>
<evidence type="ECO:0000313" key="3">
    <source>
        <dbReference type="Proteomes" id="UP000187283"/>
    </source>
</evidence>
<organism evidence="2 3">
    <name type="scientific">Smittium culicis</name>
    <dbReference type="NCBI Taxonomy" id="133412"/>
    <lineage>
        <taxon>Eukaryota</taxon>
        <taxon>Fungi</taxon>
        <taxon>Fungi incertae sedis</taxon>
        <taxon>Zoopagomycota</taxon>
        <taxon>Kickxellomycotina</taxon>
        <taxon>Harpellomycetes</taxon>
        <taxon>Harpellales</taxon>
        <taxon>Legeriomycetaceae</taxon>
        <taxon>Smittium</taxon>
    </lineage>
</organism>
<evidence type="ECO:0000256" key="1">
    <source>
        <dbReference type="SAM" id="Phobius"/>
    </source>
</evidence>
<protein>
    <submittedName>
        <fullName evidence="2">Uncharacterized protein</fullName>
    </submittedName>
</protein>
<sequence>MSSEKNAFLELAVDLYFQRISSVFVYSLIYSYSLATLVQFARILSGASFFSILFSFTTLKLTVGILSIFLLNILLINSYSHVKLLETEKRLWPLIELIKQRNKLFVCSLAFFFSGYICLSSVSLLSLKNSNSFWIYPEG</sequence>
<keyword evidence="1" id="KW-1133">Transmembrane helix</keyword>
<name>A0A1R1Y7W7_9FUNG</name>
<dbReference type="EMBL" id="LSSN01000636">
    <property type="protein sequence ID" value="OMJ22963.1"/>
    <property type="molecule type" value="Genomic_DNA"/>
</dbReference>
<evidence type="ECO:0000313" key="2">
    <source>
        <dbReference type="EMBL" id="OMJ22963.1"/>
    </source>
</evidence>
<keyword evidence="3" id="KW-1185">Reference proteome</keyword>
<feature type="transmembrane region" description="Helical" evidence="1">
    <location>
        <begin position="47"/>
        <end position="75"/>
    </location>
</feature>
<gene>
    <name evidence="2" type="ORF">AYI70_g2556</name>
</gene>
<feature type="transmembrane region" description="Helical" evidence="1">
    <location>
        <begin position="20"/>
        <end position="41"/>
    </location>
</feature>
<keyword evidence="1" id="KW-0472">Membrane</keyword>